<feature type="compositionally biased region" description="Basic and acidic residues" evidence="1">
    <location>
        <begin position="53"/>
        <end position="78"/>
    </location>
</feature>
<sequence length="232" mass="27527">MEHLNGEKTEKEEESVSEKEQNEEKEEEESVREEEQNEEKEEEESVREEEQNDEKKKEESEQNEEKKKEEPEREKEQSEEKEEEESEREKEQSEEKEEDSDWQSDENAEEYLKKVTGNHPTAPSAAEEDENQQKLITCPPKSVSVEMLRHIDKENNVAFLHFLSAQCMEYLSNHFEQIRTFKDGGHILKVQMYAILWYLSEVGAKLVKRADELKPLGNDQNRKQKLHLEVTK</sequence>
<dbReference type="Proteomes" id="UP000050741">
    <property type="component" value="Unassembled WGS sequence"/>
</dbReference>
<protein>
    <submittedName>
        <fullName evidence="3">Dynein heavy chain</fullName>
    </submittedName>
</protein>
<feature type="compositionally biased region" description="Acidic residues" evidence="1">
    <location>
        <begin position="94"/>
        <end position="105"/>
    </location>
</feature>
<evidence type="ECO:0000256" key="1">
    <source>
        <dbReference type="SAM" id="MobiDB-lite"/>
    </source>
</evidence>
<reference evidence="3" key="2">
    <citation type="submission" date="2016-06" db="UniProtKB">
        <authorList>
            <consortium name="WormBaseParasite"/>
        </authorList>
    </citation>
    <scope>IDENTIFICATION</scope>
</reference>
<accession>A0A183CR46</accession>
<name>A0A183CR46_GLOPA</name>
<evidence type="ECO:0000313" key="2">
    <source>
        <dbReference type="Proteomes" id="UP000050741"/>
    </source>
</evidence>
<proteinExistence type="predicted"/>
<organism evidence="2 3">
    <name type="scientific">Globodera pallida</name>
    <name type="common">Potato cyst nematode worm</name>
    <name type="synonym">Heterodera pallida</name>
    <dbReference type="NCBI Taxonomy" id="36090"/>
    <lineage>
        <taxon>Eukaryota</taxon>
        <taxon>Metazoa</taxon>
        <taxon>Ecdysozoa</taxon>
        <taxon>Nematoda</taxon>
        <taxon>Chromadorea</taxon>
        <taxon>Rhabditida</taxon>
        <taxon>Tylenchina</taxon>
        <taxon>Tylenchomorpha</taxon>
        <taxon>Tylenchoidea</taxon>
        <taxon>Heteroderidae</taxon>
        <taxon>Heteroderinae</taxon>
        <taxon>Globodera</taxon>
    </lineage>
</organism>
<dbReference type="WBParaSite" id="GPLIN_001535400">
    <property type="protein sequence ID" value="GPLIN_001535400"/>
    <property type="gene ID" value="GPLIN_001535400"/>
</dbReference>
<feature type="compositionally biased region" description="Acidic residues" evidence="1">
    <location>
        <begin position="23"/>
        <end position="52"/>
    </location>
</feature>
<reference evidence="2" key="1">
    <citation type="submission" date="2014-05" db="EMBL/GenBank/DDBJ databases">
        <title>The genome and life-stage specific transcriptomes of Globodera pallida elucidate key aspects of plant parasitism by a cyst nematode.</title>
        <authorList>
            <person name="Cotton J.A."/>
            <person name="Lilley C.J."/>
            <person name="Jones L.M."/>
            <person name="Kikuchi T."/>
            <person name="Reid A.J."/>
            <person name="Thorpe P."/>
            <person name="Tsai I.J."/>
            <person name="Beasley H."/>
            <person name="Blok V."/>
            <person name="Cock P.J.A."/>
            <person name="Van den Akker S.E."/>
            <person name="Holroyd N."/>
            <person name="Hunt M."/>
            <person name="Mantelin S."/>
            <person name="Naghra H."/>
            <person name="Pain A."/>
            <person name="Palomares-Rius J.E."/>
            <person name="Zarowiecki M."/>
            <person name="Berriman M."/>
            <person name="Jones J.T."/>
            <person name="Urwin P.E."/>
        </authorList>
    </citation>
    <scope>NUCLEOTIDE SEQUENCE [LARGE SCALE GENOMIC DNA]</scope>
    <source>
        <strain evidence="2">Lindley</strain>
    </source>
</reference>
<feature type="compositionally biased region" description="Basic and acidic residues" evidence="1">
    <location>
        <begin position="1"/>
        <end position="22"/>
    </location>
</feature>
<keyword evidence="2" id="KW-1185">Reference proteome</keyword>
<feature type="region of interest" description="Disordered" evidence="1">
    <location>
        <begin position="1"/>
        <end position="105"/>
    </location>
</feature>
<evidence type="ECO:0000313" key="3">
    <source>
        <dbReference type="WBParaSite" id="GPLIN_001535400"/>
    </source>
</evidence>
<dbReference type="AlphaFoldDB" id="A0A183CR46"/>